<evidence type="ECO:0000313" key="11">
    <source>
        <dbReference type="Proteomes" id="UP000761534"/>
    </source>
</evidence>
<dbReference type="GO" id="GO:0042273">
    <property type="term" value="P:ribosomal large subunit biogenesis"/>
    <property type="evidence" value="ECO:0007669"/>
    <property type="project" value="UniProtKB-ARBA"/>
</dbReference>
<dbReference type="GO" id="GO:0030684">
    <property type="term" value="C:preribosome"/>
    <property type="evidence" value="ECO:0007669"/>
    <property type="project" value="UniProtKB-ARBA"/>
</dbReference>
<evidence type="ECO:0000259" key="9">
    <source>
        <dbReference type="PROSITE" id="PS51721"/>
    </source>
</evidence>
<dbReference type="PRINTS" id="PR00326">
    <property type="entry name" value="GTP1OBG"/>
</dbReference>
<dbReference type="InterPro" id="IPR006073">
    <property type="entry name" value="GTP-bd"/>
</dbReference>
<keyword evidence="6" id="KW-0342">GTP-binding</keyword>
<dbReference type="Gene3D" id="1.10.1580.10">
    <property type="match status" value="1"/>
</dbReference>
<evidence type="ECO:0000256" key="3">
    <source>
        <dbReference type="ARBA" id="ARBA00022517"/>
    </source>
</evidence>
<dbReference type="VEuPathDB" id="FungiDB:TRICI_000862"/>
<dbReference type="InterPro" id="IPR023179">
    <property type="entry name" value="GTP-bd_ortho_bundle_sf"/>
</dbReference>
<dbReference type="InterPro" id="IPR050755">
    <property type="entry name" value="TRAFAC_YlqF/YawG_RiboMat"/>
</dbReference>
<dbReference type="Pfam" id="PF08701">
    <property type="entry name" value="GN3L_Grn1"/>
    <property type="match status" value="1"/>
</dbReference>
<dbReference type="GO" id="GO:0005525">
    <property type="term" value="F:GTP binding"/>
    <property type="evidence" value="ECO:0007669"/>
    <property type="project" value="UniProtKB-KW"/>
</dbReference>
<evidence type="ECO:0000256" key="6">
    <source>
        <dbReference type="ARBA" id="ARBA00023134"/>
    </source>
</evidence>
<keyword evidence="7" id="KW-0539">Nucleus</keyword>
<evidence type="ECO:0000256" key="4">
    <source>
        <dbReference type="ARBA" id="ARBA00022741"/>
    </source>
</evidence>
<keyword evidence="5" id="KW-0653">Protein transport</keyword>
<feature type="compositionally biased region" description="Basic residues" evidence="8">
    <location>
        <begin position="24"/>
        <end position="34"/>
    </location>
</feature>
<dbReference type="Gene3D" id="3.40.50.300">
    <property type="entry name" value="P-loop containing nucleotide triphosphate hydrolases"/>
    <property type="match status" value="1"/>
</dbReference>
<proteinExistence type="predicted"/>
<evidence type="ECO:0000256" key="8">
    <source>
        <dbReference type="SAM" id="MobiDB-lite"/>
    </source>
</evidence>
<dbReference type="PROSITE" id="PS51721">
    <property type="entry name" value="G_CP"/>
    <property type="match status" value="1"/>
</dbReference>
<dbReference type="EMBL" id="SWFS01000072">
    <property type="protein sequence ID" value="KAA8916996.1"/>
    <property type="molecule type" value="Genomic_DNA"/>
</dbReference>
<evidence type="ECO:0000256" key="1">
    <source>
        <dbReference type="ARBA" id="ARBA00004123"/>
    </source>
</evidence>
<dbReference type="PANTHER" id="PTHR11089:SF30">
    <property type="entry name" value="GUANINE NUCLEOTIDE-BINDING PROTEIN-LIKE 3 HOMOLOG"/>
    <property type="match status" value="1"/>
</dbReference>
<organism evidence="10 11">
    <name type="scientific">Trichomonascus ciferrii</name>
    <dbReference type="NCBI Taxonomy" id="44093"/>
    <lineage>
        <taxon>Eukaryota</taxon>
        <taxon>Fungi</taxon>
        <taxon>Dikarya</taxon>
        <taxon>Ascomycota</taxon>
        <taxon>Saccharomycotina</taxon>
        <taxon>Dipodascomycetes</taxon>
        <taxon>Dipodascales</taxon>
        <taxon>Trichomonascaceae</taxon>
        <taxon>Trichomonascus</taxon>
        <taxon>Trichomonascus ciferrii complex</taxon>
    </lineage>
</organism>
<dbReference type="Proteomes" id="UP000761534">
    <property type="component" value="Unassembled WGS sequence"/>
</dbReference>
<evidence type="ECO:0000313" key="10">
    <source>
        <dbReference type="EMBL" id="KAA8916996.1"/>
    </source>
</evidence>
<dbReference type="SUPFAM" id="SSF52540">
    <property type="entry name" value="P-loop containing nucleoside triphosphate hydrolases"/>
    <property type="match status" value="1"/>
</dbReference>
<dbReference type="GO" id="GO:0006364">
    <property type="term" value="P:rRNA processing"/>
    <property type="evidence" value="ECO:0007669"/>
    <property type="project" value="UniProtKB-ARBA"/>
</dbReference>
<keyword evidence="4" id="KW-0547">Nucleotide-binding</keyword>
<feature type="domain" description="CP-type G" evidence="9">
    <location>
        <begin position="163"/>
        <end position="339"/>
    </location>
</feature>
<dbReference type="InterPro" id="IPR027417">
    <property type="entry name" value="P-loop_NTPase"/>
</dbReference>
<dbReference type="PANTHER" id="PTHR11089">
    <property type="entry name" value="GTP-BINDING PROTEIN-RELATED"/>
    <property type="match status" value="1"/>
</dbReference>
<dbReference type="OrthoDB" id="10266128at2759"/>
<dbReference type="InterPro" id="IPR014813">
    <property type="entry name" value="Gnl3_N_dom"/>
</dbReference>
<gene>
    <name evidence="10" type="ORF">TRICI_000862</name>
</gene>
<sequence length="763" mass="85434">MKVKKPQSKRKSTKLQKGIEKKVAAHNRKQKKLSKKDVTWKSRVPKDPGIPNSFPYKGKVLEEMEAAKRQEREERERRREEKRQAARAAGMSEEQIEEGLAREEEQENTNRLAALMESAQAAAEEYNGEEGSDVEMDGGDDEDEIVIDAAIEDVDKETSRKAYDKIYKQVVANSDVILYVLDARNPEGTRSKPVEHHVLANPEKRLIYVINKIDLIPDEVLTSWKEHLELFFPTIPLCAANCAPNAQTFEHGKLNRVTTANSLLQCLKKYSQKKRSTSVGIIGYPNVGKSSVINALTSRHGGSRTACPVGAQAGVTTSIRKVKVDNKLAVWDSPGIVFPAESKKAKKNPVEEQARLVLLNALPPKQMDDLRPAVSLLLKRLQEVELLDRLYNTYAVPPIVTIPHEKFVTEFLVHVARKMGRLGKQGVPDLDSAAQAVITDWRDGRIVGWEMPPNKSSQKTSDTSQPVVVNQWAQEFSLDGLWDPNTGLIEATSIMGFIGGGRKRKRKAIEAYHGFKKQMRLVGVCSGDRIKFENLPIEVVQHVFVLSGNFALVECSKALLAGLSGSRALNYHMLQSFKLPVMSRGNELRGYAIPAHVCTRRFVTVDLLKQAGIKRFHDSFETEKGHRGSFEESELLSEPTEIPHALVSGPMTPRKLHLLEYMISCHCRVTGGTELMEWAVQEQDLVLVEKYLSLGIQFDHRALILALELSNQQIANTLVSSQGINLNDIHLWESVFQRKDSYMLSYLRNAGGIPPYEALATAN</sequence>
<feature type="region of interest" description="Disordered" evidence="8">
    <location>
        <begin position="1"/>
        <end position="108"/>
    </location>
</feature>
<protein>
    <recommendedName>
        <fullName evidence="9">CP-type G domain-containing protein</fullName>
    </recommendedName>
</protein>
<dbReference type="FunFam" id="1.10.1580.10:FF:000006">
    <property type="entry name" value="Nuclear GTP-binding protein NUG1"/>
    <property type="match status" value="1"/>
</dbReference>
<reference evidence="10" key="1">
    <citation type="journal article" date="2019" name="G3 (Bethesda)">
        <title>Genome Assemblies of Two Rare Opportunistic Yeast Pathogens: Diutina rugosa (syn. Candida rugosa) and Trichomonascus ciferrii (syn. Candida ciferrii).</title>
        <authorList>
            <person name="Mixao V."/>
            <person name="Saus E."/>
            <person name="Hansen A.P."/>
            <person name="Lass-Florl C."/>
            <person name="Gabaldon T."/>
        </authorList>
    </citation>
    <scope>NUCLEOTIDE SEQUENCE</scope>
    <source>
        <strain evidence="10">CBS 4856</strain>
    </source>
</reference>
<feature type="compositionally biased region" description="Basic residues" evidence="8">
    <location>
        <begin position="1"/>
        <end position="14"/>
    </location>
</feature>
<evidence type="ECO:0000256" key="5">
    <source>
        <dbReference type="ARBA" id="ARBA00022927"/>
    </source>
</evidence>
<keyword evidence="2" id="KW-0813">Transport</keyword>
<keyword evidence="3" id="KW-0690">Ribosome biogenesis</keyword>
<keyword evidence="11" id="KW-1185">Reference proteome</keyword>
<comment type="subcellular location">
    <subcellularLocation>
        <location evidence="1">Nucleus</location>
    </subcellularLocation>
</comment>
<name>A0A642VBV9_9ASCO</name>
<feature type="compositionally biased region" description="Basic and acidic residues" evidence="8">
    <location>
        <begin position="35"/>
        <end position="46"/>
    </location>
</feature>
<dbReference type="GO" id="GO:0015031">
    <property type="term" value="P:protein transport"/>
    <property type="evidence" value="ECO:0007669"/>
    <property type="project" value="UniProtKB-KW"/>
</dbReference>
<accession>A0A642VBV9</accession>
<evidence type="ECO:0000256" key="7">
    <source>
        <dbReference type="ARBA" id="ARBA00023242"/>
    </source>
</evidence>
<dbReference type="AlphaFoldDB" id="A0A642VBV9"/>
<evidence type="ECO:0000256" key="2">
    <source>
        <dbReference type="ARBA" id="ARBA00022448"/>
    </source>
</evidence>
<feature type="compositionally biased region" description="Basic and acidic residues" evidence="8">
    <location>
        <begin position="59"/>
        <end position="84"/>
    </location>
</feature>
<comment type="caution">
    <text evidence="10">The sequence shown here is derived from an EMBL/GenBank/DDBJ whole genome shotgun (WGS) entry which is preliminary data.</text>
</comment>
<dbReference type="InterPro" id="IPR030378">
    <property type="entry name" value="G_CP_dom"/>
</dbReference>
<dbReference type="Pfam" id="PF01926">
    <property type="entry name" value="MMR_HSR1"/>
    <property type="match status" value="1"/>
</dbReference>
<dbReference type="GO" id="GO:0005730">
    <property type="term" value="C:nucleolus"/>
    <property type="evidence" value="ECO:0007669"/>
    <property type="project" value="TreeGrafter"/>
</dbReference>